<feature type="domain" description="SCP" evidence="3">
    <location>
        <begin position="47"/>
        <end position="208"/>
    </location>
</feature>
<dbReference type="PANTHER" id="PTHR10334">
    <property type="entry name" value="CYSTEINE-RICH SECRETORY PROTEIN-RELATED"/>
    <property type="match status" value="1"/>
</dbReference>
<dbReference type="InterPro" id="IPR002413">
    <property type="entry name" value="V5_allergen-like"/>
</dbReference>
<keyword evidence="5" id="KW-1185">Reference proteome</keyword>
<keyword evidence="2" id="KW-0964">Secreted</keyword>
<dbReference type="InterPro" id="IPR001283">
    <property type="entry name" value="CRISP-related"/>
</dbReference>
<sequence>MRSDDQTYCTLRYRRLCMGKGSHVACQFPLAGAGASCSNYTKIKFTNVLKHFVTSYINRRRQRIASGSERVRGGAPLPRPEVWDKELAFLAQRLADQCNFVHDDCRATVRYPYAGQSVGEVHWRGTEELSLQRAIRRVLDAWWGERRRVQPEQLITPFRLTNKGSVWGHFSQLAVWSLRAVGCGAVIHGWDYTRLLLVCDFSHTNMLGQRTISPGPLAPCPIHTVRKQRSPYPLLCAPIKRSLDTENEENDLNNDYQNTPDYDGIRDTEITKRYSMNTYKYDETTKKNMLSIPRRYTWLKDSEISDQKTSDLLKHRIKQMKLWNSVRTSINLRKYNRWESWPTHADMRPGAKALLNKPLGKLPQKPSIVRSD</sequence>
<dbReference type="PRINTS" id="PR00838">
    <property type="entry name" value="V5ALLERGEN"/>
</dbReference>
<dbReference type="Gene3D" id="3.40.33.10">
    <property type="entry name" value="CAP"/>
    <property type="match status" value="1"/>
</dbReference>
<comment type="caution">
    <text evidence="4">The sequence shown here is derived from an EMBL/GenBank/DDBJ whole genome shotgun (WGS) entry which is preliminary data.</text>
</comment>
<dbReference type="eggNOG" id="KOG3017">
    <property type="taxonomic scope" value="Eukaryota"/>
</dbReference>
<gene>
    <name evidence="4" type="ORF">KGM_204082</name>
</gene>
<dbReference type="CDD" id="cd05380">
    <property type="entry name" value="CAP_euk"/>
    <property type="match status" value="1"/>
</dbReference>
<evidence type="ECO:0000259" key="3">
    <source>
        <dbReference type="SMART" id="SM00198"/>
    </source>
</evidence>
<proteinExistence type="predicted"/>
<evidence type="ECO:0000256" key="1">
    <source>
        <dbReference type="ARBA" id="ARBA00004613"/>
    </source>
</evidence>
<dbReference type="InParanoid" id="A0A212EWY6"/>
<dbReference type="InterPro" id="IPR014044">
    <property type="entry name" value="CAP_dom"/>
</dbReference>
<dbReference type="Pfam" id="PF00188">
    <property type="entry name" value="CAP"/>
    <property type="match status" value="1"/>
</dbReference>
<comment type="subcellular location">
    <subcellularLocation>
        <location evidence="1">Secreted</location>
    </subcellularLocation>
</comment>
<dbReference type="FunCoup" id="A0A212EWY6">
    <property type="interactions" value="16"/>
</dbReference>
<dbReference type="InterPro" id="IPR035940">
    <property type="entry name" value="CAP_sf"/>
</dbReference>
<dbReference type="AlphaFoldDB" id="A0A212EWY6"/>
<name>A0A212EWY6_DANPL</name>
<reference evidence="4 5" key="1">
    <citation type="journal article" date="2011" name="Cell">
        <title>The monarch butterfly genome yields insights into long-distance migration.</title>
        <authorList>
            <person name="Zhan S."/>
            <person name="Merlin C."/>
            <person name="Boore J.L."/>
            <person name="Reppert S.M."/>
        </authorList>
    </citation>
    <scope>NUCLEOTIDE SEQUENCE [LARGE SCALE GENOMIC DNA]</scope>
    <source>
        <strain evidence="4">F-2</strain>
    </source>
</reference>
<dbReference type="Proteomes" id="UP000007151">
    <property type="component" value="Unassembled WGS sequence"/>
</dbReference>
<dbReference type="GO" id="GO:0005576">
    <property type="term" value="C:extracellular region"/>
    <property type="evidence" value="ECO:0007669"/>
    <property type="project" value="UniProtKB-SubCell"/>
</dbReference>
<evidence type="ECO:0000313" key="4">
    <source>
        <dbReference type="EMBL" id="OWR45995.1"/>
    </source>
</evidence>
<protein>
    <submittedName>
        <fullName evidence="4">Gvag protein</fullName>
    </submittedName>
</protein>
<dbReference type="SMART" id="SM00198">
    <property type="entry name" value="SCP"/>
    <property type="match status" value="1"/>
</dbReference>
<evidence type="ECO:0000313" key="5">
    <source>
        <dbReference type="Proteomes" id="UP000007151"/>
    </source>
</evidence>
<accession>A0A212EWY6</accession>
<evidence type="ECO:0000256" key="2">
    <source>
        <dbReference type="ARBA" id="ARBA00022525"/>
    </source>
</evidence>
<dbReference type="EMBL" id="AGBW02011876">
    <property type="protein sequence ID" value="OWR45995.1"/>
    <property type="molecule type" value="Genomic_DNA"/>
</dbReference>
<dbReference type="KEGG" id="dpl:KGM_204082"/>
<organism evidence="4 5">
    <name type="scientific">Danaus plexippus plexippus</name>
    <dbReference type="NCBI Taxonomy" id="278856"/>
    <lineage>
        <taxon>Eukaryota</taxon>
        <taxon>Metazoa</taxon>
        <taxon>Ecdysozoa</taxon>
        <taxon>Arthropoda</taxon>
        <taxon>Hexapoda</taxon>
        <taxon>Insecta</taxon>
        <taxon>Pterygota</taxon>
        <taxon>Neoptera</taxon>
        <taxon>Endopterygota</taxon>
        <taxon>Lepidoptera</taxon>
        <taxon>Glossata</taxon>
        <taxon>Ditrysia</taxon>
        <taxon>Papilionoidea</taxon>
        <taxon>Nymphalidae</taxon>
        <taxon>Danainae</taxon>
        <taxon>Danaini</taxon>
        <taxon>Danaina</taxon>
        <taxon>Danaus</taxon>
        <taxon>Danaus</taxon>
    </lineage>
</organism>
<dbReference type="SUPFAM" id="SSF55797">
    <property type="entry name" value="PR-1-like"/>
    <property type="match status" value="1"/>
</dbReference>